<keyword evidence="4 7" id="KW-1133">Transmembrane helix</keyword>
<feature type="transmembrane region" description="Helical" evidence="7">
    <location>
        <begin position="83"/>
        <end position="101"/>
    </location>
</feature>
<evidence type="ECO:0000256" key="5">
    <source>
        <dbReference type="ARBA" id="ARBA00023136"/>
    </source>
</evidence>
<keyword evidence="5 7" id="KW-0472">Membrane</keyword>
<feature type="transmembrane region" description="Helical" evidence="7">
    <location>
        <begin position="322"/>
        <end position="349"/>
    </location>
</feature>
<dbReference type="EMBL" id="JACCBB010000001">
    <property type="protein sequence ID" value="NYD24888.1"/>
    <property type="molecule type" value="Genomic_DNA"/>
</dbReference>
<evidence type="ECO:0000256" key="2">
    <source>
        <dbReference type="ARBA" id="ARBA00022475"/>
    </source>
</evidence>
<dbReference type="AlphaFoldDB" id="A0A7Y9DQH7"/>
<comment type="subcellular location">
    <subcellularLocation>
        <location evidence="1">Cell membrane</location>
        <topology evidence="1">Multi-pass membrane protein</topology>
    </subcellularLocation>
</comment>
<evidence type="ECO:0000256" key="3">
    <source>
        <dbReference type="ARBA" id="ARBA00022692"/>
    </source>
</evidence>
<dbReference type="GO" id="GO:0005886">
    <property type="term" value="C:plasma membrane"/>
    <property type="evidence" value="ECO:0007669"/>
    <property type="project" value="UniProtKB-SubCell"/>
</dbReference>
<dbReference type="Proteomes" id="UP000521922">
    <property type="component" value="Unassembled WGS sequence"/>
</dbReference>
<evidence type="ECO:0000256" key="4">
    <source>
        <dbReference type="ARBA" id="ARBA00022989"/>
    </source>
</evidence>
<feature type="transmembrane region" description="Helical" evidence="7">
    <location>
        <begin position="108"/>
        <end position="125"/>
    </location>
</feature>
<feature type="transmembrane region" description="Helical" evidence="7">
    <location>
        <begin position="162"/>
        <end position="181"/>
    </location>
</feature>
<protein>
    <submittedName>
        <fullName evidence="8">Ribose transport system permease protein</fullName>
    </submittedName>
</protein>
<dbReference type="CDD" id="cd06579">
    <property type="entry name" value="TM_PBP1_transp_AraH_like"/>
    <property type="match status" value="1"/>
</dbReference>
<dbReference type="RefSeq" id="WP_218885240.1">
    <property type="nucleotide sequence ID" value="NZ_BAAAGN010000015.1"/>
</dbReference>
<dbReference type="InterPro" id="IPR001851">
    <property type="entry name" value="ABC_transp_permease"/>
</dbReference>
<organism evidence="8 9">
    <name type="scientific">Kineococcus aurantiacus</name>
    <dbReference type="NCBI Taxonomy" id="37633"/>
    <lineage>
        <taxon>Bacteria</taxon>
        <taxon>Bacillati</taxon>
        <taxon>Actinomycetota</taxon>
        <taxon>Actinomycetes</taxon>
        <taxon>Kineosporiales</taxon>
        <taxon>Kineosporiaceae</taxon>
        <taxon>Kineococcus</taxon>
    </lineage>
</organism>
<sequence length="373" mass="36986">MRETERGTPQEHPGAPAGLTTIEVPTDPLPRTASARRGLRGPGGLGGRPSRGLLTILAGTVLLLLVSAVAAPESLGSSSVRGMLPFAAVLAVLALGQTLVVQQGGIDLSVPGFVSVTVVVVTHLPDGDDSRLLPAVAAAYGICLLAGLLNGLVVARLGMSAIVTSLGTNALLYAVVLGISGGSPRNTTGALRRAVAGSTLGVPHSVVAAVVLTAVVAVLVKKSVPGRRFEAVGDNPLAARLAGLRVHRHRTAAYVLAALLYCTAGVLLAGIVTTPSAFQGDSLLLPSVAAVVLGGTSLLGGKGSAVASAVAALFLSQLDQFVLTLGVSTAVQNIVQAVALAVGVAVYSVNWAGALARLPVGGGRGAPRAAGAS</sequence>
<accession>A0A7Y9DQH7</accession>
<feature type="transmembrane region" description="Helical" evidence="7">
    <location>
        <begin position="137"/>
        <end position="155"/>
    </location>
</feature>
<feature type="transmembrane region" description="Helical" evidence="7">
    <location>
        <begin position="52"/>
        <end position="71"/>
    </location>
</feature>
<feature type="transmembrane region" description="Helical" evidence="7">
    <location>
        <begin position="252"/>
        <end position="272"/>
    </location>
</feature>
<feature type="transmembrane region" description="Helical" evidence="7">
    <location>
        <begin position="201"/>
        <end position="220"/>
    </location>
</feature>
<proteinExistence type="predicted"/>
<keyword evidence="2" id="KW-1003">Cell membrane</keyword>
<dbReference type="PANTHER" id="PTHR32196">
    <property type="entry name" value="ABC TRANSPORTER PERMEASE PROTEIN YPHD-RELATED-RELATED"/>
    <property type="match status" value="1"/>
</dbReference>
<evidence type="ECO:0000313" key="8">
    <source>
        <dbReference type="EMBL" id="NYD24888.1"/>
    </source>
</evidence>
<evidence type="ECO:0000313" key="9">
    <source>
        <dbReference type="Proteomes" id="UP000521922"/>
    </source>
</evidence>
<keyword evidence="9" id="KW-1185">Reference proteome</keyword>
<dbReference type="GO" id="GO:0022857">
    <property type="term" value="F:transmembrane transporter activity"/>
    <property type="evidence" value="ECO:0007669"/>
    <property type="project" value="InterPro"/>
</dbReference>
<feature type="region of interest" description="Disordered" evidence="6">
    <location>
        <begin position="1"/>
        <end position="46"/>
    </location>
</feature>
<gene>
    <name evidence="8" type="ORF">BJ968_004428</name>
</gene>
<name>A0A7Y9DQH7_9ACTN</name>
<evidence type="ECO:0000256" key="6">
    <source>
        <dbReference type="SAM" id="MobiDB-lite"/>
    </source>
</evidence>
<keyword evidence="3 7" id="KW-0812">Transmembrane</keyword>
<evidence type="ECO:0000256" key="7">
    <source>
        <dbReference type="SAM" id="Phobius"/>
    </source>
</evidence>
<evidence type="ECO:0000256" key="1">
    <source>
        <dbReference type="ARBA" id="ARBA00004651"/>
    </source>
</evidence>
<dbReference type="Pfam" id="PF02653">
    <property type="entry name" value="BPD_transp_2"/>
    <property type="match status" value="1"/>
</dbReference>
<reference evidence="8 9" key="1">
    <citation type="submission" date="2020-07" db="EMBL/GenBank/DDBJ databases">
        <title>Sequencing the genomes of 1000 actinobacteria strains.</title>
        <authorList>
            <person name="Klenk H.-P."/>
        </authorList>
    </citation>
    <scope>NUCLEOTIDE SEQUENCE [LARGE SCALE GENOMIC DNA]</scope>
    <source>
        <strain evidence="8 9">DSM 7487</strain>
    </source>
</reference>
<comment type="caution">
    <text evidence="8">The sequence shown here is derived from an EMBL/GenBank/DDBJ whole genome shotgun (WGS) entry which is preliminary data.</text>
</comment>